<reference evidence="1 2" key="1">
    <citation type="submission" date="2016-11" db="EMBL/GenBank/DDBJ databases">
        <authorList>
            <person name="Jaros S."/>
            <person name="Januszkiewicz K."/>
            <person name="Wedrychowicz H."/>
        </authorList>
    </citation>
    <scope>NUCLEOTIDE SEQUENCE [LARGE SCALE GENOMIC DNA]</scope>
    <source>
        <strain evidence="1 2">DSM 21986</strain>
    </source>
</reference>
<keyword evidence="2" id="KW-1185">Reference proteome</keyword>
<evidence type="ECO:0000313" key="1">
    <source>
        <dbReference type="EMBL" id="SHG24490.1"/>
    </source>
</evidence>
<protein>
    <submittedName>
        <fullName evidence="1">Uncharacterized protein</fullName>
    </submittedName>
</protein>
<dbReference type="Proteomes" id="UP000184041">
    <property type="component" value="Unassembled WGS sequence"/>
</dbReference>
<dbReference type="STRING" id="1194090.SAMN05443144_12265"/>
<sequence>MDYKQLNRSSTFSFILLLFCLTLLGACSTSRPYTLQPVKTFDPDNKDIPLPGETEEQFRWETLYLSTFYQLEKPLDLGRSFRALGHWAGINGPDEADNVNVLDEVPNSSWYSRRHYFEPMDAPALRRGPLTDPKPDTTRPITVIRGKSEGVTPGFTIRDARDNTYIVKLDRADFPELMSSSEVIATNIYYAAGYYVPQNSITYLDPRQLVIAEDATVTRGDEAQPMTEADLREILSKTYRREDGSIRVLASKYVNGRPLGPWNFRGTRKDDPNDRIPHEDRREVRGLGVLASWLNDTDRRSGNTMAVYVEEGGRSYIRHFLLDMGSTLGTVGTTLRHTKRGQEYRYDPRYMGLLYASLGLYVKPWARPEAKERSFYPSVGYFESQIFSPAGWVPSYPNPAFEKITSRDGFWGAKMVMAFSDDDIRSVVEAGDLSDPEAEAYLVQTLKERRDKIGRYWFGRVNPLDKFESRVEEGQLILTFADLGVEGELFEEDQTEYAYTVTQNGRRWTEKGRTSRPVIELDMPDTDLDRAGQQEDSPPPVLKVEIHTLRGGEKHPDKKTTVYVTIEKGESRARVVGLHRED</sequence>
<organism evidence="1 2">
    <name type="scientific">Fodinibius roseus</name>
    <dbReference type="NCBI Taxonomy" id="1194090"/>
    <lineage>
        <taxon>Bacteria</taxon>
        <taxon>Pseudomonadati</taxon>
        <taxon>Balneolota</taxon>
        <taxon>Balneolia</taxon>
        <taxon>Balneolales</taxon>
        <taxon>Balneolaceae</taxon>
        <taxon>Fodinibius</taxon>
    </lineage>
</organism>
<name>A0A1M5I9D3_9BACT</name>
<accession>A0A1M5I9D3</accession>
<dbReference type="EMBL" id="FQUS01000022">
    <property type="protein sequence ID" value="SHG24490.1"/>
    <property type="molecule type" value="Genomic_DNA"/>
</dbReference>
<gene>
    <name evidence="1" type="ORF">SAMN05443144_12265</name>
</gene>
<dbReference type="RefSeq" id="WP_170864450.1">
    <property type="nucleotide sequence ID" value="NZ_FQUS01000022.1"/>
</dbReference>
<proteinExistence type="predicted"/>
<evidence type="ECO:0000313" key="2">
    <source>
        <dbReference type="Proteomes" id="UP000184041"/>
    </source>
</evidence>
<dbReference type="AlphaFoldDB" id="A0A1M5I9D3"/>
<dbReference type="PROSITE" id="PS51257">
    <property type="entry name" value="PROKAR_LIPOPROTEIN"/>
    <property type="match status" value="1"/>
</dbReference>